<dbReference type="Proteomes" id="UP000641954">
    <property type="component" value="Unassembled WGS sequence"/>
</dbReference>
<evidence type="ECO:0000256" key="1">
    <source>
        <dbReference type="SAM" id="MobiDB-lite"/>
    </source>
</evidence>
<feature type="compositionally biased region" description="Low complexity" evidence="1">
    <location>
        <begin position="1772"/>
        <end position="1790"/>
    </location>
</feature>
<dbReference type="EMBL" id="JACJSK010000011">
    <property type="protein sequence ID" value="MBD2544247.1"/>
    <property type="molecule type" value="Genomic_DNA"/>
</dbReference>
<reference evidence="3 4" key="1">
    <citation type="journal article" date="2020" name="ISME J.">
        <title>Comparative genomics reveals insights into cyanobacterial evolution and habitat adaptation.</title>
        <authorList>
            <person name="Chen M.Y."/>
            <person name="Teng W.K."/>
            <person name="Zhao L."/>
            <person name="Hu C.X."/>
            <person name="Zhou Y.K."/>
            <person name="Han B.P."/>
            <person name="Song L.R."/>
            <person name="Shu W.S."/>
        </authorList>
    </citation>
    <scope>NUCLEOTIDE SEQUENCE [LARGE SCALE GENOMIC DNA]</scope>
    <source>
        <strain evidence="3 4">FACHB-1370</strain>
    </source>
</reference>
<organism evidence="3 4">
    <name type="scientific">Planktothricoides raciborskii FACHB-1370</name>
    <dbReference type="NCBI Taxonomy" id="2949576"/>
    <lineage>
        <taxon>Bacteria</taxon>
        <taxon>Bacillati</taxon>
        <taxon>Cyanobacteriota</taxon>
        <taxon>Cyanophyceae</taxon>
        <taxon>Oscillatoriophycideae</taxon>
        <taxon>Oscillatoriales</taxon>
        <taxon>Oscillatoriaceae</taxon>
        <taxon>Planktothricoides</taxon>
    </lineage>
</organism>
<evidence type="ECO:0000313" key="4">
    <source>
        <dbReference type="Proteomes" id="UP000641954"/>
    </source>
</evidence>
<proteinExistence type="predicted"/>
<feature type="region of interest" description="Disordered" evidence="1">
    <location>
        <begin position="1691"/>
        <end position="1744"/>
    </location>
</feature>
<dbReference type="SMART" id="SM00912">
    <property type="entry name" value="Haemagg_act"/>
    <property type="match status" value="1"/>
</dbReference>
<feature type="region of interest" description="Disordered" evidence="1">
    <location>
        <begin position="1764"/>
        <end position="1790"/>
    </location>
</feature>
<dbReference type="Pfam" id="PF12770">
    <property type="entry name" value="CHAT"/>
    <property type="match status" value="1"/>
</dbReference>
<dbReference type="InterPro" id="IPR011050">
    <property type="entry name" value="Pectin_lyase_fold/virulence"/>
</dbReference>
<dbReference type="Pfam" id="PF18886">
    <property type="entry name" value="DUF5649"/>
    <property type="match status" value="5"/>
</dbReference>
<protein>
    <submittedName>
        <fullName evidence="3">CHAT domain-containing protein</fullName>
    </submittedName>
</protein>
<evidence type="ECO:0000259" key="2">
    <source>
        <dbReference type="SMART" id="SM00912"/>
    </source>
</evidence>
<feature type="domain" description="Filamentous haemagglutinin FhaB/tRNA nuclease CdiA-like TPS" evidence="2">
    <location>
        <begin position="35"/>
        <end position="150"/>
    </location>
</feature>
<feature type="compositionally biased region" description="Polar residues" evidence="1">
    <location>
        <begin position="1721"/>
        <end position="1739"/>
    </location>
</feature>
<gene>
    <name evidence="3" type="ORF">H6G72_10390</name>
</gene>
<dbReference type="InterPro" id="IPR024983">
    <property type="entry name" value="CHAT_dom"/>
</dbReference>
<dbReference type="InterPro" id="IPR012334">
    <property type="entry name" value="Pectin_lyas_fold"/>
</dbReference>
<dbReference type="Pfam" id="PF05860">
    <property type="entry name" value="TPS"/>
    <property type="match status" value="1"/>
</dbReference>
<feature type="compositionally biased region" description="Low complexity" evidence="1">
    <location>
        <begin position="1691"/>
        <end position="1715"/>
    </location>
</feature>
<accession>A0ABR8EFA1</accession>
<sequence length="2310" mass="233191">MMLSTVNHLYIIKSILLGSFSLVFCQTITLGQAIAPATDGTGTAVNQTGNSYNITGGQRSGDGANLFHSFQEFGLNAGQTANFISAPEINNILGRVTGGNASIINGLIQITGGNSNLFLINPAGLIFGPNATLNIPGDFTATTATGIGFNAGWFNAFGSNKYSALIGEPSAFAFSISQPGAILQSGNLTLNPEQNLTLLGGTVVNLGSITSPGGNITIAAVPGENLVRINQENHLLSLELPLCTTANCHNSANQPPQNFQPLDLPSLLTGGQITHASHVTVNNDGTISLTGSTLRIPTDPGVAIASGNIDVSDTSTNSPTTGGTVAVLGDKVALVDSNINANGTNGGGTVLVGGEYQGQGEVPNASNTFVNKNSLISANATENGDGGQVIIWADETTRFHGEISAQGGNQNGDGGLVEVSGKQNLIFRGNVDTSAPEGSTGSLLLDPDNITIVNGSGGAYDAEVTGDGSIFGTDGTGDFTISETALEGLTNTDISLEATNNITIDDLSDNLLSLKTATGGSVTFRPDSDYSGTGDFSMNPSDTIQTQGGAVNISGNQVTLGTLTTNGGNITVEGTTAIFNGNISTNGGDFFAAGTNATVNSNINAGSGSIEFLFYSGGITIGSVTFTADQLSIDGTISASQPGTDSLIVEPGTIARTIEITDSYMCSGTTLCLGLTPFNAMQAAGFNSIKIGRSDGTGKINMGGNSAVATIGSPTTIQAGTGTITVTDQLNAQGNPLTLIADEIDVNSTISGTGSLTLQPSTVSQNIALGGTADTGAGSLDLTSTDFELINGFSTLTIGRTDGTGTINTAGLVDFSPKTFDVTLNGGHLTFNNAMILRDNGILTLNTGSITSPGTATDVTIGGTGNLIFNISGNVGESLNPLMTNVAKFNLNNISGNLFIDNGQAIDLGAVNIPGNLGITASGNITDSGVVSVTGNSTFTTTAPDATITLDRLSSTGPISVNTTGSNGNATVTNSTAVNLAASQVGGNLNVTANTGNITSSGTVTVGGNSSFTTSASGADITLDKLANTGTIAVNTNGSGADAAIANSSAVNLAASSVGGGLNVTATTGNITDSGTVTVGGNRTFTISQTDADITLDQLSGTGSISMNTPGAGGDANLANPTAVNLATSTVGGNLNVTATTGNITSSGTVTVGGNSSFTTSASGADITLDKLANTGTIAVNTNGSGADATIANSTAVNLAASSVGGGLNVTANSGGISSSGNVTAGSDITLTGDAIALNNSVTSGGSLNATANNGEISNSGVINAATDITLTGDAIALNNSLSSPGNIILQPLNNNTTIPLGGETRTFNLSAAELANLSDGFSSITIGRSDGTGTANVGSISFTDPVKIQSGTGQLTVNGDITGTDNASVTLNSSNIALNAGINTNSQNITIGGNTIIGSNITLDTGTGTGNIAFNGTVDGNQDLTLNAGTGSVSFAGAIGATTALNTLTVNSGISSGITATANNIAMEGDVLSNGADVTLTAENQLTTNNITTSGGAINLTNNNGNVTSANLNSSNPSGAGGGITVNSPTGVATTGNLTSTGTTGGNITVQALTSITTGDINSSGTVGNGGNVLLDPENDIQVGFINAQGGPSGIGGNVDIITGKFFRAIKTFTDQNGQIASISTAGGTGGGNITLTHDGGNQNTPFVVGNASINGTAGLINTGASTMPSGSSFPGPTQQGNIQLITAEPTVTPEPGTTPTTPGTSTGQPGVPVAAAPTDNATVSPQLDSEPTPTNSRIPVAPANQPIVQPSVTAEPAIAPETPVAPGAIAPEPAAVPSATPASATPATQPVTAVSSPVISESSSAIAPVSAEISTPSTPPGTPAEVPVASSISVAVPGSVAENGGDRVLSSTSQVLQPQETTAIASDLETASATELKPENLGDQKLEAILGDRTEDLAMFDFGVAEIEAIFTQAFQIHLELSEVIRSLGIREAQTIIRRIDAETGVKPALLYVRFSPTSIEGTTDNDPLELLFVAPDGRPSRKVLSVTRGEVIATAENLNTYITAPRYRRRTSYLEPAQQLHQWLIAPVQKELDNHGIQNLVLIMDSGLRSLPVAALHDGEHFLVEKYSLGMMPSLSLTDPRYRSIQNTSVLAMGASQFSDLNPLPAVPAEVQTITQLRQGSFFLNEEFTLHNIQQQYAEKQPPIVHLATHGEFETGDISHSYIQLWDQKLRLNDIRLLGFQDPAVELLVLSACQTAVGNEQAELGFAGMAVKAGVKTALASLWYVSDEGTFGLMTEFYKALETAPIKAEAIRQAQLSMINGNVEVVDGQLRGSHGSYPLPEALQNVENQKLTHPYYWSAFTLIGSPW</sequence>
<dbReference type="NCBIfam" id="TIGR01901">
    <property type="entry name" value="adhes_NPXG"/>
    <property type="match status" value="1"/>
</dbReference>
<dbReference type="InterPro" id="IPR008638">
    <property type="entry name" value="FhaB/CdiA-like_TPS"/>
</dbReference>
<comment type="caution">
    <text evidence="3">The sequence shown here is derived from an EMBL/GenBank/DDBJ whole genome shotgun (WGS) entry which is preliminary data.</text>
</comment>
<dbReference type="SUPFAM" id="SSF51126">
    <property type="entry name" value="Pectin lyase-like"/>
    <property type="match status" value="1"/>
</dbReference>
<dbReference type="RefSeq" id="WP_190878160.1">
    <property type="nucleotide sequence ID" value="NZ_JACJSK010000011.1"/>
</dbReference>
<dbReference type="InterPro" id="IPR043709">
    <property type="entry name" value="DUF5649"/>
</dbReference>
<name>A0ABR8EFA1_9CYAN</name>
<keyword evidence="4" id="KW-1185">Reference proteome</keyword>
<evidence type="ECO:0000313" key="3">
    <source>
        <dbReference type="EMBL" id="MBD2544247.1"/>
    </source>
</evidence>
<dbReference type="Gene3D" id="2.160.20.10">
    <property type="entry name" value="Single-stranded right-handed beta-helix, Pectin lyase-like"/>
    <property type="match status" value="2"/>
</dbReference>